<reference evidence="4 5" key="1">
    <citation type="journal article" date="2016" name="Nat. Commun.">
        <title>Thousands of microbial genomes shed light on interconnected biogeochemical processes in an aquifer system.</title>
        <authorList>
            <person name="Anantharaman K."/>
            <person name="Brown C.T."/>
            <person name="Hug L.A."/>
            <person name="Sharon I."/>
            <person name="Castelle C.J."/>
            <person name="Probst A.J."/>
            <person name="Thomas B.C."/>
            <person name="Singh A."/>
            <person name="Wilkins M.J."/>
            <person name="Karaoz U."/>
            <person name="Brodie E.L."/>
            <person name="Williams K.H."/>
            <person name="Hubbard S.S."/>
            <person name="Banfield J.F."/>
        </authorList>
    </citation>
    <scope>NUCLEOTIDE SEQUENCE [LARGE SCALE GENOMIC DNA]</scope>
</reference>
<comment type="similarity">
    <text evidence="1">Belongs to the NAD(P)-dependent epimerase/dehydratase family. SDR39U1 subfamily.</text>
</comment>
<gene>
    <name evidence="4" type="ORF">A2Y62_09110</name>
</gene>
<evidence type="ECO:0000313" key="4">
    <source>
        <dbReference type="EMBL" id="OGF67089.1"/>
    </source>
</evidence>
<organism evidence="4 5">
    <name type="scientific">Candidatus Fischerbacteria bacterium RBG_13_37_8</name>
    <dbReference type="NCBI Taxonomy" id="1817863"/>
    <lineage>
        <taxon>Bacteria</taxon>
        <taxon>Candidatus Fischeribacteriota</taxon>
    </lineage>
</organism>
<dbReference type="Gene3D" id="3.40.50.720">
    <property type="entry name" value="NAD(P)-binding Rossmann-like Domain"/>
    <property type="match status" value="1"/>
</dbReference>
<feature type="domain" description="DUF1731" evidence="3">
    <location>
        <begin position="242"/>
        <end position="288"/>
    </location>
</feature>
<dbReference type="Proteomes" id="UP000178943">
    <property type="component" value="Unassembled WGS sequence"/>
</dbReference>
<dbReference type="PANTHER" id="PTHR11092:SF0">
    <property type="entry name" value="EPIMERASE FAMILY PROTEIN SDR39U1"/>
    <property type="match status" value="1"/>
</dbReference>
<dbReference type="InterPro" id="IPR010099">
    <property type="entry name" value="SDR39U1"/>
</dbReference>
<dbReference type="InterPro" id="IPR001509">
    <property type="entry name" value="Epimerase_deHydtase"/>
</dbReference>
<dbReference type="NCBIfam" id="TIGR01777">
    <property type="entry name" value="yfcH"/>
    <property type="match status" value="1"/>
</dbReference>
<dbReference type="AlphaFoldDB" id="A0A1F5VUK2"/>
<evidence type="ECO:0000259" key="2">
    <source>
        <dbReference type="Pfam" id="PF01370"/>
    </source>
</evidence>
<dbReference type="Pfam" id="PF08338">
    <property type="entry name" value="DUF1731"/>
    <property type="match status" value="1"/>
</dbReference>
<proteinExistence type="inferred from homology"/>
<protein>
    <submittedName>
        <fullName evidence="4">TIGR01777 family protein</fullName>
    </submittedName>
</protein>
<dbReference type="InterPro" id="IPR013549">
    <property type="entry name" value="DUF1731"/>
</dbReference>
<comment type="caution">
    <text evidence="4">The sequence shown here is derived from an EMBL/GenBank/DDBJ whole genome shotgun (WGS) entry which is preliminary data.</text>
</comment>
<dbReference type="Pfam" id="PF01370">
    <property type="entry name" value="Epimerase"/>
    <property type="match status" value="1"/>
</dbReference>
<dbReference type="PANTHER" id="PTHR11092">
    <property type="entry name" value="SUGAR NUCLEOTIDE EPIMERASE RELATED"/>
    <property type="match status" value="1"/>
</dbReference>
<dbReference type="InterPro" id="IPR036291">
    <property type="entry name" value="NAD(P)-bd_dom_sf"/>
</dbReference>
<feature type="domain" description="NAD-dependent epimerase/dehydratase" evidence="2">
    <location>
        <begin position="1"/>
        <end position="215"/>
    </location>
</feature>
<evidence type="ECO:0000259" key="3">
    <source>
        <dbReference type="Pfam" id="PF08338"/>
    </source>
</evidence>
<name>A0A1F5VUK2_9BACT</name>
<feature type="non-terminal residue" evidence="4">
    <location>
        <position position="1"/>
    </location>
</feature>
<sequence length="292" mass="32687">GKQLIKNLQREQYEIIVLSRNIQKAQQVFGKEVINLQWDGKSGKGWAEYADSAYGIINLAGENIGAGRWTPERKERIIKSRLFAGAAVVDAVKSVKRKPAVIVQASAIGCYGNRGEEVLDEKSATGTGFLAEVVRQWEASTEELKAMVERLIIIRTAVVIGQDGGVLRRLIMPFRYYAGGTLGNGSQWFSWIYLEDQVSAIHYLLKNECEGIFNLCAPEPVRMKHVCKIISKIMQKPCWLHVPAFMLKLLMGQMADELLLTSQKVMPARLSEAGYKFVCKKIEDALKHSILS</sequence>
<evidence type="ECO:0000256" key="1">
    <source>
        <dbReference type="ARBA" id="ARBA00009353"/>
    </source>
</evidence>
<evidence type="ECO:0000313" key="5">
    <source>
        <dbReference type="Proteomes" id="UP000178943"/>
    </source>
</evidence>
<dbReference type="EMBL" id="MFGW01000070">
    <property type="protein sequence ID" value="OGF67089.1"/>
    <property type="molecule type" value="Genomic_DNA"/>
</dbReference>
<dbReference type="STRING" id="1817863.A2Y62_09110"/>
<dbReference type="SUPFAM" id="SSF51735">
    <property type="entry name" value="NAD(P)-binding Rossmann-fold domains"/>
    <property type="match status" value="1"/>
</dbReference>
<accession>A0A1F5VUK2</accession>